<feature type="binding site" evidence="6">
    <location>
        <position position="251"/>
    </location>
    <ligand>
        <name>Fe(2+)</name>
        <dbReference type="ChEBI" id="CHEBI:29033"/>
    </ligand>
</feature>
<dbReference type="UniPathway" id="UPA00252"/>
<name>A0A2T5GB06_9BACL</name>
<dbReference type="GO" id="GO:0006783">
    <property type="term" value="P:heme biosynthetic process"/>
    <property type="evidence" value="ECO:0007669"/>
    <property type="project" value="UniProtKB-UniRule"/>
</dbReference>
<comment type="caution">
    <text evidence="9">The sequence shown here is derived from an EMBL/GenBank/DDBJ whole genome shotgun (WGS) entry which is preliminary data.</text>
</comment>
<dbReference type="Pfam" id="PF00762">
    <property type="entry name" value="Ferrochelatase"/>
    <property type="match status" value="1"/>
</dbReference>
<keyword evidence="4 6" id="KW-0627">Porphyrin biosynthesis</keyword>
<evidence type="ECO:0000313" key="9">
    <source>
        <dbReference type="EMBL" id="PTQ53370.1"/>
    </source>
</evidence>
<evidence type="ECO:0000256" key="4">
    <source>
        <dbReference type="ARBA" id="ARBA00023244"/>
    </source>
</evidence>
<proteinExistence type="inferred from homology"/>
<dbReference type="HAMAP" id="MF_00323">
    <property type="entry name" value="Ferrochelatase"/>
    <property type="match status" value="1"/>
</dbReference>
<dbReference type="InterPro" id="IPR033644">
    <property type="entry name" value="Ferrochelatase_C"/>
</dbReference>
<evidence type="ECO:0000256" key="5">
    <source>
        <dbReference type="ARBA" id="ARBA00024536"/>
    </source>
</evidence>
<dbReference type="EMBL" id="PEBW01000001">
    <property type="protein sequence ID" value="PTQ53370.1"/>
    <property type="molecule type" value="Genomic_DNA"/>
</dbReference>
<evidence type="ECO:0000256" key="6">
    <source>
        <dbReference type="HAMAP-Rule" id="MF_00323"/>
    </source>
</evidence>
<dbReference type="GO" id="GO:0005737">
    <property type="term" value="C:cytoplasm"/>
    <property type="evidence" value="ECO:0007669"/>
    <property type="project" value="UniProtKB-SubCell"/>
</dbReference>
<comment type="similarity">
    <text evidence="6 7">Belongs to the ferrochelatase family.</text>
</comment>
<keyword evidence="1 6" id="KW-0408">Iron</keyword>
<dbReference type="PANTHER" id="PTHR11108:SF1">
    <property type="entry name" value="FERROCHELATASE, MITOCHONDRIAL"/>
    <property type="match status" value="1"/>
</dbReference>
<dbReference type="NCBIfam" id="TIGR00109">
    <property type="entry name" value="hemH"/>
    <property type="match status" value="1"/>
</dbReference>
<keyword evidence="8" id="KW-0812">Transmembrane</keyword>
<evidence type="ECO:0000256" key="3">
    <source>
        <dbReference type="ARBA" id="ARBA00023239"/>
    </source>
</evidence>
<dbReference type="GO" id="GO:0004325">
    <property type="term" value="F:ferrochelatase activity"/>
    <property type="evidence" value="ECO:0007669"/>
    <property type="project" value="UniProtKB-UniRule"/>
</dbReference>
<keyword evidence="6" id="KW-0479">Metal-binding</keyword>
<gene>
    <name evidence="6" type="primary">cpfC</name>
    <name evidence="9" type="ORF">BLITH_0450</name>
</gene>
<protein>
    <recommendedName>
        <fullName evidence="6">Coproporphyrin III ferrochelatase</fullName>
        <ecNumber evidence="6">4.99.1.9</ecNumber>
    </recommendedName>
</protein>
<evidence type="ECO:0000256" key="7">
    <source>
        <dbReference type="RuleBase" id="RU004185"/>
    </source>
</evidence>
<organism evidence="9 10">
    <name type="scientific">Brockia lithotrophica</name>
    <dbReference type="NCBI Taxonomy" id="933949"/>
    <lineage>
        <taxon>Bacteria</taxon>
        <taxon>Bacillati</taxon>
        <taxon>Bacillota</taxon>
        <taxon>Bacilli</taxon>
        <taxon>Bacillales</taxon>
        <taxon>Bacillales Family X. Incertae Sedis</taxon>
        <taxon>Brockia</taxon>
    </lineage>
</organism>
<dbReference type="Gene3D" id="3.40.50.1400">
    <property type="match status" value="2"/>
</dbReference>
<feature type="binding site" evidence="6">
    <location>
        <position position="122"/>
    </location>
    <ligand>
        <name>Fe-coproporphyrin III</name>
        <dbReference type="ChEBI" id="CHEBI:68438"/>
    </ligand>
</feature>
<feature type="binding site" description="axial binding residue" evidence="6">
    <location>
        <position position="10"/>
    </location>
    <ligand>
        <name>Fe-coproporphyrin III</name>
        <dbReference type="ChEBI" id="CHEBI:68438"/>
    </ligand>
    <ligandPart>
        <name>Fe</name>
        <dbReference type="ChEBI" id="CHEBI:18248"/>
    </ligandPart>
</feature>
<keyword evidence="2 6" id="KW-0350">Heme biosynthesis</keyword>
<feature type="transmembrane region" description="Helical" evidence="8">
    <location>
        <begin position="276"/>
        <end position="295"/>
    </location>
</feature>
<dbReference type="PANTHER" id="PTHR11108">
    <property type="entry name" value="FERROCHELATASE"/>
    <property type="match status" value="1"/>
</dbReference>
<keyword evidence="3 6" id="KW-0456">Lyase</keyword>
<keyword evidence="8" id="KW-1133">Transmembrane helix</keyword>
<dbReference type="InterPro" id="IPR001015">
    <property type="entry name" value="Ferrochelatase"/>
</dbReference>
<feature type="binding site" evidence="6">
    <location>
        <position position="27"/>
    </location>
    <ligand>
        <name>Fe-coproporphyrin III</name>
        <dbReference type="ChEBI" id="CHEBI:68438"/>
    </ligand>
</feature>
<dbReference type="CDD" id="cd00419">
    <property type="entry name" value="Ferrochelatase_C"/>
    <property type="match status" value="1"/>
</dbReference>
<evidence type="ECO:0000256" key="1">
    <source>
        <dbReference type="ARBA" id="ARBA00023004"/>
    </source>
</evidence>
<keyword evidence="8" id="KW-0472">Membrane</keyword>
<reference evidence="9 10" key="1">
    <citation type="submission" date="2017-08" db="EMBL/GenBank/DDBJ databases">
        <title>Burning lignite coal seam in the remote Altai Mountains harbors a hydrogen-driven thermophilic microbial community.</title>
        <authorList>
            <person name="Kadnikov V.V."/>
            <person name="Mardanov A.V."/>
            <person name="Ivasenko D."/>
            <person name="Beletsky A.V."/>
            <person name="Karnachuk O.V."/>
            <person name="Ravin N.V."/>
        </authorList>
    </citation>
    <scope>NUCLEOTIDE SEQUENCE [LARGE SCALE GENOMIC DNA]</scope>
    <source>
        <strain evidence="9">AL31</strain>
    </source>
</reference>
<evidence type="ECO:0000256" key="2">
    <source>
        <dbReference type="ARBA" id="ARBA00023133"/>
    </source>
</evidence>
<evidence type="ECO:0000313" key="10">
    <source>
        <dbReference type="Proteomes" id="UP000244016"/>
    </source>
</evidence>
<comment type="pathway">
    <text evidence="6">Porphyrin-containing compound metabolism; protoheme biosynthesis.</text>
</comment>
<sequence>MKAGVLIASYGAPRSLEEIESYFTHIRRGHPPKPEELADLVRRYRAVGGTDRLLRETERQVAALRRVLAALLFPDELPLVSAYRHAPPYLEDGVRALAAQGVRSILLLPLAPHYSPAHHVEYVERVRRAAESLGLEAHVVEDFGNHPCLVAWWAEAVRKAWEDADPYVLFTAHSLPVPPEDPYVRSLERLAAAVARAAEVPEGRYRLAFQSAGRPGLPWIGPDVGEVLPEVARRARSVLVAPIGFVSEHLEVVYDLDVEAKAIAEAHGLAFHRLPLPGSSSAFVGMLAALVLGGLRRMRAHAEDGRGAGRGRR</sequence>
<dbReference type="Proteomes" id="UP000244016">
    <property type="component" value="Unassembled WGS sequence"/>
</dbReference>
<dbReference type="SUPFAM" id="SSF53800">
    <property type="entry name" value="Chelatase"/>
    <property type="match status" value="1"/>
</dbReference>
<comment type="subcellular location">
    <subcellularLocation>
        <location evidence="6">Cytoplasm</location>
    </subcellularLocation>
</comment>
<comment type="caution">
    <text evidence="6">Lacks conserved residue(s) required for the propagation of feature annotation.</text>
</comment>
<accession>A0A2T5GB06</accession>
<comment type="catalytic activity">
    <reaction evidence="5">
        <text>Fe-coproporphyrin III + 2 H(+) = coproporphyrin III + Fe(2+)</text>
        <dbReference type="Rhea" id="RHEA:49572"/>
        <dbReference type="ChEBI" id="CHEBI:15378"/>
        <dbReference type="ChEBI" id="CHEBI:29033"/>
        <dbReference type="ChEBI" id="CHEBI:68438"/>
        <dbReference type="ChEBI" id="CHEBI:131725"/>
        <dbReference type="EC" id="4.99.1.9"/>
    </reaction>
    <physiologicalReaction direction="right-to-left" evidence="5">
        <dbReference type="Rhea" id="RHEA:49574"/>
    </physiologicalReaction>
</comment>
<feature type="binding site" evidence="6">
    <location>
        <position position="173"/>
    </location>
    <ligand>
        <name>Fe(2+)</name>
        <dbReference type="ChEBI" id="CHEBI:29033"/>
    </ligand>
</feature>
<comment type="function">
    <text evidence="6">Involved in coproporphyrin-dependent heme b biosynthesis. Catalyzes the insertion of ferrous iron into coproporphyrin III to form Fe-coproporphyrin III.</text>
</comment>
<dbReference type="GO" id="GO:0046872">
    <property type="term" value="F:metal ion binding"/>
    <property type="evidence" value="ECO:0007669"/>
    <property type="project" value="UniProtKB-KW"/>
</dbReference>
<dbReference type="AlphaFoldDB" id="A0A2T5GB06"/>
<dbReference type="EC" id="4.99.1.9" evidence="6"/>
<evidence type="ECO:0000256" key="8">
    <source>
        <dbReference type="SAM" id="Phobius"/>
    </source>
</evidence>
<feature type="binding site" evidence="6">
    <location>
        <begin position="43"/>
        <end position="44"/>
    </location>
    <ligand>
        <name>Fe-coproporphyrin III</name>
        <dbReference type="ChEBI" id="CHEBI:68438"/>
    </ligand>
</feature>
<keyword evidence="6" id="KW-0963">Cytoplasm</keyword>